<keyword evidence="3" id="KW-1185">Reference proteome</keyword>
<keyword evidence="1" id="KW-1133">Transmembrane helix</keyword>
<feature type="transmembrane region" description="Helical" evidence="1">
    <location>
        <begin position="294"/>
        <end position="316"/>
    </location>
</feature>
<reference evidence="2 3" key="1">
    <citation type="submission" date="2016-10" db="EMBL/GenBank/DDBJ databases">
        <authorList>
            <person name="de Groot N.N."/>
        </authorList>
    </citation>
    <scope>NUCLEOTIDE SEQUENCE [LARGE SCALE GENOMIC DNA]</scope>
    <source>
        <strain evidence="2 3">DSM 16195</strain>
    </source>
</reference>
<evidence type="ECO:0000313" key="2">
    <source>
        <dbReference type="EMBL" id="SDE48021.1"/>
    </source>
</evidence>
<feature type="transmembrane region" description="Helical" evidence="1">
    <location>
        <begin position="28"/>
        <end position="58"/>
    </location>
</feature>
<sequence length="330" mass="38348">MEPKHNNDEINMFYILNVFNKALRKLNVLIFAALQFIFRQWIVILVLFVIGVSLGVYLERKNDQSFETKALVRVNFNATNYVYNTITLLKQKVLERDSIFFTQNGFRSDTMEINTIEINPVVDIRDIIDNYEPNDRNLEALMKNLDFDNDVSITETFNAQYKYHTLDLELSGVATNQTPQKILDYINKNELFEDVKEVTINNLKNRVENNLNIIGQIDEVIKNYNTNESLTSPSKELFIVDKNFSVSGLLDKKVLLLEENDELTEDLSYAKDIVVLVSKPDVYKVKPSILTKKYILFPILFIFLFLFISGLLHVYMNLKEKAAIDSKSLR</sequence>
<name>A0A1G7D8Z4_9FLAO</name>
<dbReference type="OrthoDB" id="1452530at2"/>
<organism evidence="2 3">
    <name type="scientific">Ulvibacter litoralis</name>
    <dbReference type="NCBI Taxonomy" id="227084"/>
    <lineage>
        <taxon>Bacteria</taxon>
        <taxon>Pseudomonadati</taxon>
        <taxon>Bacteroidota</taxon>
        <taxon>Flavobacteriia</taxon>
        <taxon>Flavobacteriales</taxon>
        <taxon>Flavobacteriaceae</taxon>
        <taxon>Ulvibacter</taxon>
    </lineage>
</organism>
<evidence type="ECO:0008006" key="4">
    <source>
        <dbReference type="Google" id="ProtNLM"/>
    </source>
</evidence>
<protein>
    <recommendedName>
        <fullName evidence="4">Chain length determinant protein</fullName>
    </recommendedName>
</protein>
<evidence type="ECO:0000313" key="3">
    <source>
        <dbReference type="Proteomes" id="UP000199321"/>
    </source>
</evidence>
<gene>
    <name evidence="2" type="ORF">SAMN05421855_101832</name>
</gene>
<dbReference type="Proteomes" id="UP000199321">
    <property type="component" value="Unassembled WGS sequence"/>
</dbReference>
<keyword evidence="1" id="KW-0812">Transmembrane</keyword>
<keyword evidence="1" id="KW-0472">Membrane</keyword>
<dbReference type="AlphaFoldDB" id="A0A1G7D8Z4"/>
<accession>A0A1G7D8Z4</accession>
<dbReference type="EMBL" id="FNBA01000001">
    <property type="protein sequence ID" value="SDE48021.1"/>
    <property type="molecule type" value="Genomic_DNA"/>
</dbReference>
<evidence type="ECO:0000256" key="1">
    <source>
        <dbReference type="SAM" id="Phobius"/>
    </source>
</evidence>
<dbReference type="STRING" id="227084.SAMN05421855_101832"/>
<proteinExistence type="predicted"/>